<organism evidence="2 3">
    <name type="scientific">Burkholderia vietnamiensis</name>
    <dbReference type="NCBI Taxonomy" id="60552"/>
    <lineage>
        <taxon>Bacteria</taxon>
        <taxon>Pseudomonadati</taxon>
        <taxon>Pseudomonadota</taxon>
        <taxon>Betaproteobacteria</taxon>
        <taxon>Burkholderiales</taxon>
        <taxon>Burkholderiaceae</taxon>
        <taxon>Burkholderia</taxon>
        <taxon>Burkholderia cepacia complex</taxon>
    </lineage>
</organism>
<evidence type="ECO:0000313" key="2">
    <source>
        <dbReference type="EMBL" id="PRH40799.1"/>
    </source>
</evidence>
<evidence type="ECO:0000259" key="1">
    <source>
        <dbReference type="PROSITE" id="PS50878"/>
    </source>
</evidence>
<reference evidence="2 3" key="1">
    <citation type="submission" date="2018-03" db="EMBL/GenBank/DDBJ databases">
        <authorList>
            <person name="Nguyen K."/>
            <person name="Fouts D."/>
            <person name="Sutton G."/>
        </authorList>
    </citation>
    <scope>NUCLEOTIDE SEQUENCE [LARGE SCALE GENOMIC DNA]</scope>
    <source>
        <strain evidence="2 3">AU3578</strain>
    </source>
</reference>
<dbReference type="PROSITE" id="PS50878">
    <property type="entry name" value="RT_POL"/>
    <property type="match status" value="1"/>
</dbReference>
<feature type="domain" description="Reverse transcriptase" evidence="1">
    <location>
        <begin position="1"/>
        <end position="290"/>
    </location>
</feature>
<gene>
    <name evidence="2" type="ORF">C6T65_19130</name>
</gene>
<comment type="caution">
    <text evidence="2">The sequence shown here is derived from an EMBL/GenBank/DDBJ whole genome shotgun (WGS) entry which is preliminary data.</text>
</comment>
<name>A0AA45BB57_BURVI</name>
<sequence>MPEVTLQHFARAAADIGAHGDNDTLPFDLDTRLVQQRQAEFANVAFGLFDELQRDGSINSKRKIDALSIFNERLLTPTGSAGFRVTTKIHPFWSVYFNGLGVAIAEALEDQRDPHARSYRFRRDGTEELFDRSFSWRSFREATVAEARSMPDDAIVVQTDVSSFYEHVSHHYVQNSINDLFPDVRVGNQITALLGKFSAGRSFGLPVGGQASRALAELFLNPVDQRMTVSEIRWFRYVDDYVLIAPSNADAYRALSVLSYALADYGLTLNRGKTVMLTAKHYVDYVTAQLGGDEDGASRLRAVDLHFDPYSDTAIDDYESLKETVATLEVQSILVQELEKALPDNFLVTQISRTLKLQQPAIALQLVATLLAPENLHAFRGSWSTIMRGITGLRADPAFDSIASQVDSMLDAIADHSSHLLRAEASILHYLRTLQARRTTERATFVQRTYEHARSETVKRACIECWRRWKDRAAFTALRGSWSSMSPECQRLVWLAADSFGDQGDGFRRQVELNFKHALKLGIERQDKATFASVYEGWCSDAKATA</sequence>
<dbReference type="InterPro" id="IPR000477">
    <property type="entry name" value="RT_dom"/>
</dbReference>
<accession>A0AA45BB57</accession>
<dbReference type="CDD" id="cd01646">
    <property type="entry name" value="RT_Bac_retron_I"/>
    <property type="match status" value="1"/>
</dbReference>
<dbReference type="SUPFAM" id="SSF56672">
    <property type="entry name" value="DNA/RNA polymerases"/>
    <property type="match status" value="1"/>
</dbReference>
<keyword evidence="2" id="KW-0808">Transferase</keyword>
<keyword evidence="2" id="KW-0695">RNA-directed DNA polymerase</keyword>
<protein>
    <submittedName>
        <fullName evidence="2">Reverse transcriptase</fullName>
    </submittedName>
</protein>
<dbReference type="RefSeq" id="WP_059895522.1">
    <property type="nucleotide sequence ID" value="NZ_JAGSVL010000007.1"/>
</dbReference>
<dbReference type="AlphaFoldDB" id="A0AA45BB57"/>
<keyword evidence="2" id="KW-0548">Nucleotidyltransferase</keyword>
<proteinExistence type="predicted"/>
<dbReference type="EMBL" id="PVHK01000135">
    <property type="protein sequence ID" value="PRH40799.1"/>
    <property type="molecule type" value="Genomic_DNA"/>
</dbReference>
<dbReference type="GO" id="GO:0003964">
    <property type="term" value="F:RNA-directed DNA polymerase activity"/>
    <property type="evidence" value="ECO:0007669"/>
    <property type="project" value="UniProtKB-KW"/>
</dbReference>
<dbReference type="InterPro" id="IPR043502">
    <property type="entry name" value="DNA/RNA_pol_sf"/>
</dbReference>
<dbReference type="Pfam" id="PF00078">
    <property type="entry name" value="RVT_1"/>
    <property type="match status" value="1"/>
</dbReference>
<dbReference type="Proteomes" id="UP000237632">
    <property type="component" value="Unassembled WGS sequence"/>
</dbReference>
<evidence type="ECO:0000313" key="3">
    <source>
        <dbReference type="Proteomes" id="UP000237632"/>
    </source>
</evidence>